<proteinExistence type="predicted"/>
<organism evidence="1 2">
    <name type="scientific">Clostridium gasigenes</name>
    <dbReference type="NCBI Taxonomy" id="94869"/>
    <lineage>
        <taxon>Bacteria</taxon>
        <taxon>Bacillati</taxon>
        <taxon>Bacillota</taxon>
        <taxon>Clostridia</taxon>
        <taxon>Eubacteriales</taxon>
        <taxon>Clostridiaceae</taxon>
        <taxon>Clostridium</taxon>
    </lineage>
</organism>
<evidence type="ECO:0000313" key="1">
    <source>
        <dbReference type="EMBL" id="SDP66079.1"/>
    </source>
</evidence>
<protein>
    <submittedName>
        <fullName evidence="1">Uncharacterized protein</fullName>
    </submittedName>
</protein>
<dbReference type="RefSeq" id="WP_175490871.1">
    <property type="nucleotide sequence ID" value="NZ_FNJM01000011.1"/>
</dbReference>
<dbReference type="Proteomes" id="UP000198597">
    <property type="component" value="Unassembled WGS sequence"/>
</dbReference>
<dbReference type="AlphaFoldDB" id="A0A1H0UIR9"/>
<dbReference type="EMBL" id="FNJM01000011">
    <property type="protein sequence ID" value="SDP66079.1"/>
    <property type="molecule type" value="Genomic_DNA"/>
</dbReference>
<evidence type="ECO:0000313" key="2">
    <source>
        <dbReference type="Proteomes" id="UP000198597"/>
    </source>
</evidence>
<reference evidence="1 2" key="1">
    <citation type="submission" date="2016-10" db="EMBL/GenBank/DDBJ databases">
        <authorList>
            <person name="de Groot N.N."/>
        </authorList>
    </citation>
    <scope>NUCLEOTIDE SEQUENCE [LARGE SCALE GENOMIC DNA]</scope>
    <source>
        <strain evidence="1 2">DSM 12272</strain>
    </source>
</reference>
<name>A0A1H0UIR9_9CLOT</name>
<keyword evidence="2" id="KW-1185">Reference proteome</keyword>
<accession>A0A1H0UIR9</accession>
<gene>
    <name evidence="1" type="ORF">SAMN04488529_11115</name>
</gene>
<sequence>MLIKENDLAELLSFVANYVSYIEQYDQIIINEYKDEVNEIYIYIE</sequence>